<dbReference type="Pfam" id="PF03126">
    <property type="entry name" value="Plus-3"/>
    <property type="match status" value="1"/>
</dbReference>
<feature type="compositionally biased region" description="Low complexity" evidence="5">
    <location>
        <begin position="121"/>
        <end position="131"/>
    </location>
</feature>
<feature type="region of interest" description="Disordered" evidence="5">
    <location>
        <begin position="1"/>
        <end position="85"/>
    </location>
</feature>
<evidence type="ECO:0000259" key="6">
    <source>
        <dbReference type="PROSITE" id="PS51360"/>
    </source>
</evidence>
<keyword evidence="8" id="KW-1185">Reference proteome</keyword>
<proteinExistence type="predicted"/>
<dbReference type="PROSITE" id="PS51360">
    <property type="entry name" value="PLUS3"/>
    <property type="match status" value="1"/>
</dbReference>
<feature type="compositionally biased region" description="Basic and acidic residues" evidence="5">
    <location>
        <begin position="8"/>
        <end position="19"/>
    </location>
</feature>
<dbReference type="AlphaFoldDB" id="A0A9N7V4I3"/>
<dbReference type="PANTHER" id="PTHR13115">
    <property type="entry name" value="RNA POLYMERASE-ASSOCIATED PROTEIN RTF1 HOMOLOG"/>
    <property type="match status" value="1"/>
</dbReference>
<evidence type="ECO:0000256" key="4">
    <source>
        <dbReference type="ARBA" id="ARBA00023242"/>
    </source>
</evidence>
<sequence length="430" mass="48684">MSEVSSQPRERGERRREGLADEGGGGGASGQHEHRENKTLPLRHGVMDGTRRPINQRRWKKKGRMLRRVFGATPPPRSGLSGEERRVGNVGAHAERALHRAQRFSTEMSSVVKRKSLVASAASAASGRSAGTKWKRQVEHDKGPEDKKARGQMTQPAFPPEELKRICLSYNRLEKWCHMPFFATTVTGCFVRVVTGASISDPPHWVAEIVSVMETKNIYQFGSKRTNLVFKLRHASKDQIVTLRSVSNQEFTTSELMQWKLAMMAAGKKVPTPEMIASKDKSIQEALDHTFTQGDFEFIVAQKNRFRAAFLKVAKRKLQLLDKQSAARSHGDADMVKEIQLKTLNKETKPLSQLRTTERCLKITLPPIVKSRKRPAPKAPTEEYHNMDPFTRRRTRPIMVTSLKKESVRTAVYSEMDLRYGPGFQPENED</sequence>
<name>A0A9N7V4I3_PLEPL</name>
<dbReference type="InterPro" id="IPR004343">
    <property type="entry name" value="Plus-3_dom"/>
</dbReference>
<comment type="subcellular location">
    <subcellularLocation>
        <location evidence="1">Nucleus</location>
    </subcellularLocation>
</comment>
<dbReference type="SUPFAM" id="SSF159042">
    <property type="entry name" value="Plus3-like"/>
    <property type="match status" value="1"/>
</dbReference>
<evidence type="ECO:0000256" key="2">
    <source>
        <dbReference type="ARBA" id="ARBA00023015"/>
    </source>
</evidence>
<dbReference type="Proteomes" id="UP001153269">
    <property type="component" value="Unassembled WGS sequence"/>
</dbReference>
<dbReference type="EMBL" id="CADEAL010003668">
    <property type="protein sequence ID" value="CAB1445444.1"/>
    <property type="molecule type" value="Genomic_DNA"/>
</dbReference>
<feature type="region of interest" description="Disordered" evidence="5">
    <location>
        <begin position="121"/>
        <end position="156"/>
    </location>
</feature>
<dbReference type="GO" id="GO:0016593">
    <property type="term" value="C:Cdc73/Paf1 complex"/>
    <property type="evidence" value="ECO:0007669"/>
    <property type="project" value="TreeGrafter"/>
</dbReference>
<evidence type="ECO:0000313" key="7">
    <source>
        <dbReference type="EMBL" id="CAB1445444.1"/>
    </source>
</evidence>
<evidence type="ECO:0000256" key="1">
    <source>
        <dbReference type="ARBA" id="ARBA00004123"/>
    </source>
</evidence>
<accession>A0A9N7V4I3</accession>
<keyword evidence="3" id="KW-0804">Transcription</keyword>
<dbReference type="SMART" id="SM00719">
    <property type="entry name" value="Plus3"/>
    <property type="match status" value="1"/>
</dbReference>
<feature type="compositionally biased region" description="Basic residues" evidence="5">
    <location>
        <begin position="54"/>
        <end position="67"/>
    </location>
</feature>
<dbReference type="PANTHER" id="PTHR13115:SF8">
    <property type="entry name" value="RNA POLYMERASE-ASSOCIATED PROTEIN RTF1 HOMOLOG"/>
    <property type="match status" value="1"/>
</dbReference>
<reference evidence="7" key="1">
    <citation type="submission" date="2020-03" db="EMBL/GenBank/DDBJ databases">
        <authorList>
            <person name="Weist P."/>
        </authorList>
    </citation>
    <scope>NUCLEOTIDE SEQUENCE</scope>
</reference>
<protein>
    <recommendedName>
        <fullName evidence="6">Plus3 domain-containing protein</fullName>
    </recommendedName>
</protein>
<comment type="caution">
    <text evidence="7">The sequence shown here is derived from an EMBL/GenBank/DDBJ whole genome shotgun (WGS) entry which is preliminary data.</text>
</comment>
<evidence type="ECO:0000313" key="8">
    <source>
        <dbReference type="Proteomes" id="UP001153269"/>
    </source>
</evidence>
<gene>
    <name evidence="7" type="ORF">PLEPLA_LOCUS33175</name>
</gene>
<feature type="domain" description="Plus3" evidence="6">
    <location>
        <begin position="157"/>
        <end position="288"/>
    </location>
</feature>
<organism evidence="7 8">
    <name type="scientific">Pleuronectes platessa</name>
    <name type="common">European plaice</name>
    <dbReference type="NCBI Taxonomy" id="8262"/>
    <lineage>
        <taxon>Eukaryota</taxon>
        <taxon>Metazoa</taxon>
        <taxon>Chordata</taxon>
        <taxon>Craniata</taxon>
        <taxon>Vertebrata</taxon>
        <taxon>Euteleostomi</taxon>
        <taxon>Actinopterygii</taxon>
        <taxon>Neopterygii</taxon>
        <taxon>Teleostei</taxon>
        <taxon>Neoteleostei</taxon>
        <taxon>Acanthomorphata</taxon>
        <taxon>Carangaria</taxon>
        <taxon>Pleuronectiformes</taxon>
        <taxon>Pleuronectoidei</taxon>
        <taxon>Pleuronectidae</taxon>
        <taxon>Pleuronectes</taxon>
    </lineage>
</organism>
<evidence type="ECO:0000256" key="3">
    <source>
        <dbReference type="ARBA" id="ARBA00023163"/>
    </source>
</evidence>
<keyword evidence="4" id="KW-0539">Nucleus</keyword>
<evidence type="ECO:0000256" key="5">
    <source>
        <dbReference type="SAM" id="MobiDB-lite"/>
    </source>
</evidence>
<feature type="compositionally biased region" description="Basic and acidic residues" evidence="5">
    <location>
        <begin position="136"/>
        <end position="149"/>
    </location>
</feature>
<dbReference type="GO" id="GO:0003677">
    <property type="term" value="F:DNA binding"/>
    <property type="evidence" value="ECO:0007669"/>
    <property type="project" value="InterPro"/>
</dbReference>
<dbReference type="InterPro" id="IPR036128">
    <property type="entry name" value="Plus3-like_sf"/>
</dbReference>
<dbReference type="Gene3D" id="3.90.70.200">
    <property type="entry name" value="Plus-3 domain"/>
    <property type="match status" value="1"/>
</dbReference>
<keyword evidence="2" id="KW-0805">Transcription regulation</keyword>
<dbReference type="GO" id="GO:1990269">
    <property type="term" value="F:RNA polymerase II C-terminal domain phosphoserine binding"/>
    <property type="evidence" value="ECO:0007669"/>
    <property type="project" value="TreeGrafter"/>
</dbReference>